<evidence type="ECO:0000256" key="1">
    <source>
        <dbReference type="ARBA" id="ARBA00004651"/>
    </source>
</evidence>
<keyword evidence="9" id="KW-0406">Ion transport</keyword>
<evidence type="ECO:0000256" key="6">
    <source>
        <dbReference type="ARBA" id="ARBA00022847"/>
    </source>
</evidence>
<dbReference type="CDD" id="cd10322">
    <property type="entry name" value="SLC5sbd"/>
    <property type="match status" value="1"/>
</dbReference>
<dbReference type="InterPro" id="IPR038377">
    <property type="entry name" value="Na/Glc_symporter_sf"/>
</dbReference>
<proteinExistence type="inferred from homology"/>
<evidence type="ECO:0000256" key="3">
    <source>
        <dbReference type="ARBA" id="ARBA00022448"/>
    </source>
</evidence>
<feature type="transmembrane region" description="Helical" evidence="14">
    <location>
        <begin position="403"/>
        <end position="422"/>
    </location>
</feature>
<evidence type="ECO:0000256" key="4">
    <source>
        <dbReference type="ARBA" id="ARBA00022475"/>
    </source>
</evidence>
<comment type="similarity">
    <text evidence="2 13">Belongs to the sodium:solute symporter (SSF) (TC 2.A.21) family.</text>
</comment>
<keyword evidence="5 14" id="KW-0812">Transmembrane</keyword>
<evidence type="ECO:0000256" key="11">
    <source>
        <dbReference type="ARBA" id="ARBA00023201"/>
    </source>
</evidence>
<keyword evidence="8" id="KW-0915">Sodium</keyword>
<dbReference type="InterPro" id="IPR001734">
    <property type="entry name" value="Na/solute_symporter"/>
</dbReference>
<feature type="transmembrane region" description="Helical" evidence="14">
    <location>
        <begin position="346"/>
        <end position="368"/>
    </location>
</feature>
<comment type="caution">
    <text evidence="15">The sequence shown here is derived from an EMBL/GenBank/DDBJ whole genome shotgun (WGS) entry which is preliminary data.</text>
</comment>
<evidence type="ECO:0000256" key="8">
    <source>
        <dbReference type="ARBA" id="ARBA00023053"/>
    </source>
</evidence>
<feature type="transmembrane region" description="Helical" evidence="14">
    <location>
        <begin position="428"/>
        <end position="447"/>
    </location>
</feature>
<dbReference type="PANTHER" id="PTHR48086:SF3">
    <property type="entry name" value="SODIUM_PROLINE SYMPORTER"/>
    <property type="match status" value="1"/>
</dbReference>
<dbReference type="RefSeq" id="WP_317943229.1">
    <property type="nucleotide sequence ID" value="NZ_JAUBDI010000005.1"/>
</dbReference>
<comment type="subcellular location">
    <subcellularLocation>
        <location evidence="1">Cell membrane</location>
        <topology evidence="1">Multi-pass membrane protein</topology>
    </subcellularLocation>
</comment>
<name>A0ABU4G7Z3_9BACL</name>
<evidence type="ECO:0000313" key="15">
    <source>
        <dbReference type="EMBL" id="MDW0113100.1"/>
    </source>
</evidence>
<dbReference type="InterPro" id="IPR050277">
    <property type="entry name" value="Sodium:Solute_Symporter"/>
</dbReference>
<feature type="transmembrane region" description="Helical" evidence="14">
    <location>
        <begin position="296"/>
        <end position="314"/>
    </location>
</feature>
<dbReference type="Gene3D" id="1.20.1730.10">
    <property type="entry name" value="Sodium/glucose cotransporter"/>
    <property type="match status" value="1"/>
</dbReference>
<evidence type="ECO:0000256" key="10">
    <source>
        <dbReference type="ARBA" id="ARBA00023136"/>
    </source>
</evidence>
<reference evidence="15 16" key="1">
    <citation type="submission" date="2023-06" db="EMBL/GenBank/DDBJ databases">
        <title>Sporosarcina sp. nov., isolated from Korean traditional fermented seafood 'Jeotgal'.</title>
        <authorList>
            <person name="Yang A.I."/>
            <person name="Shin N.-R."/>
        </authorList>
    </citation>
    <scope>NUCLEOTIDE SEQUENCE [LARGE SCALE GENOMIC DNA]</scope>
    <source>
        <strain evidence="15 16">KCTC13119</strain>
    </source>
</reference>
<evidence type="ECO:0000256" key="13">
    <source>
        <dbReference type="RuleBase" id="RU362091"/>
    </source>
</evidence>
<protein>
    <submittedName>
        <fullName evidence="15">Sodium:solute symporter family protein</fullName>
    </submittedName>
</protein>
<feature type="transmembrane region" description="Helical" evidence="14">
    <location>
        <begin position="70"/>
        <end position="88"/>
    </location>
</feature>
<feature type="transmembrane region" description="Helical" evidence="14">
    <location>
        <begin position="149"/>
        <end position="171"/>
    </location>
</feature>
<evidence type="ECO:0000256" key="5">
    <source>
        <dbReference type="ARBA" id="ARBA00022692"/>
    </source>
</evidence>
<keyword evidence="7 14" id="KW-1133">Transmembrane helix</keyword>
<evidence type="ECO:0000256" key="14">
    <source>
        <dbReference type="SAM" id="Phobius"/>
    </source>
</evidence>
<organism evidence="15 16">
    <name type="scientific">Sporosarcina saromensis</name>
    <dbReference type="NCBI Taxonomy" id="359365"/>
    <lineage>
        <taxon>Bacteria</taxon>
        <taxon>Bacillati</taxon>
        <taxon>Bacillota</taxon>
        <taxon>Bacilli</taxon>
        <taxon>Bacillales</taxon>
        <taxon>Caryophanaceae</taxon>
        <taxon>Sporosarcina</taxon>
    </lineage>
</organism>
<feature type="transmembrane region" description="Helical" evidence="14">
    <location>
        <begin position="213"/>
        <end position="234"/>
    </location>
</feature>
<evidence type="ECO:0000256" key="2">
    <source>
        <dbReference type="ARBA" id="ARBA00006434"/>
    </source>
</evidence>
<evidence type="ECO:0000313" key="16">
    <source>
        <dbReference type="Proteomes" id="UP001282284"/>
    </source>
</evidence>
<gene>
    <name evidence="15" type="ORF">QT711_07870</name>
</gene>
<feature type="transmembrane region" description="Helical" evidence="14">
    <location>
        <begin position="255"/>
        <end position="276"/>
    </location>
</feature>
<keyword evidence="6" id="KW-0769">Symport</keyword>
<feature type="transmembrane region" description="Helical" evidence="14">
    <location>
        <begin position="41"/>
        <end position="64"/>
    </location>
</feature>
<keyword evidence="16" id="KW-1185">Reference proteome</keyword>
<dbReference type="PROSITE" id="PS50283">
    <property type="entry name" value="NA_SOLUT_SYMP_3"/>
    <property type="match status" value="1"/>
</dbReference>
<feature type="transmembrane region" description="Helical" evidence="14">
    <location>
        <begin position="109"/>
        <end position="129"/>
    </location>
</feature>
<feature type="transmembrane region" description="Helical" evidence="14">
    <location>
        <begin position="178"/>
        <end position="201"/>
    </location>
</feature>
<dbReference type="PANTHER" id="PTHR48086">
    <property type="entry name" value="SODIUM/PROLINE SYMPORTER-RELATED"/>
    <property type="match status" value="1"/>
</dbReference>
<dbReference type="EMBL" id="JAUBDI010000005">
    <property type="protein sequence ID" value="MDW0113100.1"/>
    <property type="molecule type" value="Genomic_DNA"/>
</dbReference>
<dbReference type="Proteomes" id="UP001282284">
    <property type="component" value="Unassembled WGS sequence"/>
</dbReference>
<keyword evidence="11" id="KW-0739">Sodium transport</keyword>
<feature type="transmembrane region" description="Helical" evidence="14">
    <location>
        <begin position="6"/>
        <end position="21"/>
    </location>
</feature>
<keyword evidence="3" id="KW-0813">Transport</keyword>
<dbReference type="Pfam" id="PF00474">
    <property type="entry name" value="SSF"/>
    <property type="match status" value="1"/>
</dbReference>
<evidence type="ECO:0000256" key="7">
    <source>
        <dbReference type="ARBA" id="ARBA00022989"/>
    </source>
</evidence>
<keyword evidence="4" id="KW-1003">Cell membrane</keyword>
<sequence length="483" mass="51596">MYLFGLIAYLFLMVVIGYFASRKVKSSDDYLVAGRGLSLPVLVGTLTAGWLGAGTVVGYASIGYNNGFGALWWAVGGLSGALIIVIMAKKLRAIAKYTVPDLLELRFSPLARILGAIPIILAFTAIVGYQMKAVGYVLEVIMNIDARTGLIIGAFVVIAYTVAGGMISVAYTDVAQYVLLIVGLIIATPIAFKAAGGFAGWNETLPVTHFEPTGGLGIIGALAVLLPFFMLATVDQNLYQRMFSAESAKTAKKGAIIALISASFVMVMVFFISLSSRSLFPNIKGDLAVYTVATDLLNPVLGTVLLIAVLSIIMSTSDSYLLSPATNIVKDIYVRFMKPEASDRSILLQTRIWVVILGVLALSGALWFETVLQYAMVAYTIYGAGVFFPIVTSFFWKGATNAGAVSAIIGGTISTIVWEFFITSTIPTIYIGGTTSLVLLIAVSLVTKHAASEDIDLFIRDAKEDVEETIEEKTTIIPGSLVE</sequence>
<evidence type="ECO:0000256" key="12">
    <source>
        <dbReference type="ARBA" id="ARBA00033708"/>
    </source>
</evidence>
<feature type="transmembrane region" description="Helical" evidence="14">
    <location>
        <begin position="374"/>
        <end position="396"/>
    </location>
</feature>
<keyword evidence="10 14" id="KW-0472">Membrane</keyword>
<evidence type="ECO:0000256" key="9">
    <source>
        <dbReference type="ARBA" id="ARBA00023065"/>
    </source>
</evidence>
<accession>A0ABU4G7Z3</accession>
<comment type="catalytic activity">
    <reaction evidence="12">
        <text>L-proline(in) + Na(+)(in) = L-proline(out) + Na(+)(out)</text>
        <dbReference type="Rhea" id="RHEA:28967"/>
        <dbReference type="ChEBI" id="CHEBI:29101"/>
        <dbReference type="ChEBI" id="CHEBI:60039"/>
    </reaction>
</comment>